<evidence type="ECO:0000259" key="7">
    <source>
        <dbReference type="Pfam" id="PF00171"/>
    </source>
</evidence>
<dbReference type="InterPro" id="IPR016160">
    <property type="entry name" value="Ald_DH_CS_CYS"/>
</dbReference>
<dbReference type="Pfam" id="PF00171">
    <property type="entry name" value="Aldedh"/>
    <property type="match status" value="1"/>
</dbReference>
<comment type="similarity">
    <text evidence="1 6">Belongs to the aldehyde dehydrogenase family.</text>
</comment>
<organism evidence="8 9">
    <name type="scientific">Zopfia rhizophila CBS 207.26</name>
    <dbReference type="NCBI Taxonomy" id="1314779"/>
    <lineage>
        <taxon>Eukaryota</taxon>
        <taxon>Fungi</taxon>
        <taxon>Dikarya</taxon>
        <taxon>Ascomycota</taxon>
        <taxon>Pezizomycotina</taxon>
        <taxon>Dothideomycetes</taxon>
        <taxon>Dothideomycetes incertae sedis</taxon>
        <taxon>Zopfiaceae</taxon>
        <taxon>Zopfia</taxon>
    </lineage>
</organism>
<feature type="domain" description="Aldehyde dehydrogenase" evidence="7">
    <location>
        <begin position="14"/>
        <end position="479"/>
    </location>
</feature>
<evidence type="ECO:0000256" key="3">
    <source>
        <dbReference type="ARBA" id="ARBA00024226"/>
    </source>
</evidence>
<dbReference type="Gene3D" id="3.40.309.10">
    <property type="entry name" value="Aldehyde Dehydrogenase, Chain A, domain 2"/>
    <property type="match status" value="1"/>
</dbReference>
<dbReference type="InterPro" id="IPR016162">
    <property type="entry name" value="Ald_DH_N"/>
</dbReference>
<proteinExistence type="inferred from homology"/>
<dbReference type="FunFam" id="3.40.605.10:FF:000001">
    <property type="entry name" value="Aldehyde dehydrogenase 1"/>
    <property type="match status" value="1"/>
</dbReference>
<dbReference type="Gene3D" id="3.40.605.10">
    <property type="entry name" value="Aldehyde Dehydrogenase, Chain A, domain 1"/>
    <property type="match status" value="1"/>
</dbReference>
<protein>
    <recommendedName>
        <fullName evidence="3">aldehyde dehydrogenase (NAD(+))</fullName>
        <ecNumber evidence="3">1.2.1.3</ecNumber>
    </recommendedName>
</protein>
<dbReference type="PROSITE" id="PS00070">
    <property type="entry name" value="ALDEHYDE_DEHYDR_CYS"/>
    <property type="match status" value="1"/>
</dbReference>
<reference evidence="8" key="1">
    <citation type="journal article" date="2020" name="Stud. Mycol.">
        <title>101 Dothideomycetes genomes: a test case for predicting lifestyles and emergence of pathogens.</title>
        <authorList>
            <person name="Haridas S."/>
            <person name="Albert R."/>
            <person name="Binder M."/>
            <person name="Bloem J."/>
            <person name="Labutti K."/>
            <person name="Salamov A."/>
            <person name="Andreopoulos B."/>
            <person name="Baker S."/>
            <person name="Barry K."/>
            <person name="Bills G."/>
            <person name="Bluhm B."/>
            <person name="Cannon C."/>
            <person name="Castanera R."/>
            <person name="Culley D."/>
            <person name="Daum C."/>
            <person name="Ezra D."/>
            <person name="Gonzalez J."/>
            <person name="Henrissat B."/>
            <person name="Kuo A."/>
            <person name="Liang C."/>
            <person name="Lipzen A."/>
            <person name="Lutzoni F."/>
            <person name="Magnuson J."/>
            <person name="Mondo S."/>
            <person name="Nolan M."/>
            <person name="Ohm R."/>
            <person name="Pangilinan J."/>
            <person name="Park H.-J."/>
            <person name="Ramirez L."/>
            <person name="Alfaro M."/>
            <person name="Sun H."/>
            <person name="Tritt A."/>
            <person name="Yoshinaga Y."/>
            <person name="Zwiers L.-H."/>
            <person name="Turgeon B."/>
            <person name="Goodwin S."/>
            <person name="Spatafora J."/>
            <person name="Crous P."/>
            <person name="Grigoriev I."/>
        </authorList>
    </citation>
    <scope>NUCLEOTIDE SEQUENCE</scope>
    <source>
        <strain evidence="8">CBS 207.26</strain>
    </source>
</reference>
<dbReference type="SUPFAM" id="SSF53720">
    <property type="entry name" value="ALDH-like"/>
    <property type="match status" value="1"/>
</dbReference>
<dbReference type="InterPro" id="IPR016161">
    <property type="entry name" value="Ald_DH/histidinol_DH"/>
</dbReference>
<dbReference type="InterPro" id="IPR016163">
    <property type="entry name" value="Ald_DH_C"/>
</dbReference>
<evidence type="ECO:0000256" key="5">
    <source>
        <dbReference type="PROSITE-ProRule" id="PRU10007"/>
    </source>
</evidence>
<name>A0A6A6DXU7_9PEZI</name>
<evidence type="ECO:0000256" key="4">
    <source>
        <dbReference type="ARBA" id="ARBA00049194"/>
    </source>
</evidence>
<dbReference type="OrthoDB" id="310895at2759"/>
<dbReference type="PROSITE" id="PS00687">
    <property type="entry name" value="ALDEHYDE_DEHYDR_GLU"/>
    <property type="match status" value="1"/>
</dbReference>
<gene>
    <name evidence="8" type="ORF">K469DRAFT_710238</name>
</gene>
<dbReference type="InterPro" id="IPR015590">
    <property type="entry name" value="Aldehyde_DH_dom"/>
</dbReference>
<evidence type="ECO:0000256" key="2">
    <source>
        <dbReference type="ARBA" id="ARBA00023002"/>
    </source>
</evidence>
<dbReference type="EMBL" id="ML994640">
    <property type="protein sequence ID" value="KAF2183863.1"/>
    <property type="molecule type" value="Genomic_DNA"/>
</dbReference>
<comment type="catalytic activity">
    <reaction evidence="4">
        <text>an aldehyde + NAD(+) + H2O = a carboxylate + NADH + 2 H(+)</text>
        <dbReference type="Rhea" id="RHEA:16185"/>
        <dbReference type="ChEBI" id="CHEBI:15377"/>
        <dbReference type="ChEBI" id="CHEBI:15378"/>
        <dbReference type="ChEBI" id="CHEBI:17478"/>
        <dbReference type="ChEBI" id="CHEBI:29067"/>
        <dbReference type="ChEBI" id="CHEBI:57540"/>
        <dbReference type="ChEBI" id="CHEBI:57945"/>
        <dbReference type="EC" id="1.2.1.3"/>
    </reaction>
</comment>
<evidence type="ECO:0000313" key="9">
    <source>
        <dbReference type="Proteomes" id="UP000800200"/>
    </source>
</evidence>
<dbReference type="EC" id="1.2.1.3" evidence="3"/>
<dbReference type="FunFam" id="3.40.309.10:FF:000012">
    <property type="entry name" value="Betaine aldehyde dehydrogenase"/>
    <property type="match status" value="1"/>
</dbReference>
<dbReference type="Proteomes" id="UP000800200">
    <property type="component" value="Unassembled WGS sequence"/>
</dbReference>
<keyword evidence="2 6" id="KW-0560">Oxidoreductase</keyword>
<evidence type="ECO:0000256" key="6">
    <source>
        <dbReference type="RuleBase" id="RU003345"/>
    </source>
</evidence>
<evidence type="ECO:0000313" key="8">
    <source>
        <dbReference type="EMBL" id="KAF2183863.1"/>
    </source>
</evidence>
<feature type="active site" evidence="5">
    <location>
        <position position="255"/>
    </location>
</feature>
<accession>A0A6A6DXU7</accession>
<keyword evidence="9" id="KW-1185">Reference proteome</keyword>
<dbReference type="GO" id="GO:0004029">
    <property type="term" value="F:aldehyde dehydrogenase (NAD+) activity"/>
    <property type="evidence" value="ECO:0007669"/>
    <property type="project" value="UniProtKB-EC"/>
</dbReference>
<dbReference type="AlphaFoldDB" id="A0A6A6DXU7"/>
<dbReference type="PANTHER" id="PTHR11699">
    <property type="entry name" value="ALDEHYDE DEHYDROGENASE-RELATED"/>
    <property type="match status" value="1"/>
</dbReference>
<evidence type="ECO:0000256" key="1">
    <source>
        <dbReference type="ARBA" id="ARBA00009986"/>
    </source>
</evidence>
<sequence length="485" mass="51919">MAAQQFHFINDEFIEGSSTDQYEVYNPATEALVGSANLAREAEVDAAVSAARAAFETGPWSTYTGAQRAACMLKLADLLEIPSNAEEISKAEVAAMGQPYAIMRNMIVATCAGTWRYYAGWADKAQEQGRNFAEEGGFWRMTTYEPYGVCAGIGPWNVTILTMAWKMAPALAAGNTFVFKASEKSPYSTLVLARLFKEAGFPSGVVNILSGDGKTGALMASHMDIDKISFTGSGMSGRKVVDAANKSNMKKVTLELGGKSPSLVFADADIENALNGNSQGFLFNSGQACIAASRLFVHSSIAEKFIEGLKARFEGAQGIMGDPSEPNTMLGPLADTKQLERVLGFIEAGKTEAKLLVGGERKSDKGAFVQPTIFLNPGKESRIYKEEIFGPVLSVLTFETEEEAIKLANDTSYGLSACIYTSSTSRALRVASKIKAGTIGINSAYLPDNSTPFGGYKQSGNGRELGKDGLMAYMQEKSIKINMGV</sequence>
<dbReference type="InterPro" id="IPR029510">
    <property type="entry name" value="Ald_DH_CS_GLU"/>
</dbReference>